<comment type="pathway">
    <text evidence="5">tRNA modification; 5-methoxycarbonylmethyl-2-thiouridine-tRNA biosynthesis.</text>
</comment>
<dbReference type="EC" id="2.7.7.-" evidence="5"/>
<dbReference type="SMART" id="SM00213">
    <property type="entry name" value="UBQ"/>
    <property type="match status" value="1"/>
</dbReference>
<evidence type="ECO:0000256" key="6">
    <source>
        <dbReference type="SAM" id="MobiDB-lite"/>
    </source>
</evidence>
<feature type="compositionally biased region" description="Basic and acidic residues" evidence="6">
    <location>
        <begin position="560"/>
        <end position="572"/>
    </location>
</feature>
<comment type="subcellular location">
    <subcellularLocation>
        <location evidence="5">Cytoplasm</location>
    </subcellularLocation>
</comment>
<evidence type="ECO:0000259" key="7">
    <source>
        <dbReference type="PROSITE" id="PS50053"/>
    </source>
</evidence>
<feature type="region of interest" description="Disordered" evidence="6">
    <location>
        <begin position="95"/>
        <end position="128"/>
    </location>
</feature>
<dbReference type="PANTHER" id="PTHR15204:SF5">
    <property type="entry name" value="LARGE PROLINE-RICH PROTEIN BAG6 ISOFORM X1"/>
    <property type="match status" value="1"/>
</dbReference>
<gene>
    <name evidence="5" type="primary">NCS6</name>
    <name evidence="5" type="synonym">CTU1</name>
    <name evidence="8" type="ORF">V6N11_003308</name>
</gene>
<feature type="compositionally biased region" description="Gly residues" evidence="6">
    <location>
        <begin position="195"/>
        <end position="204"/>
    </location>
</feature>
<keyword evidence="4 5" id="KW-0694">RNA-binding</keyword>
<name>A0ABR2SDQ7_9ROSI</name>
<dbReference type="PANTHER" id="PTHR15204">
    <property type="entry name" value="LARGE PROLINE-RICH PROTEIN BAG6"/>
    <property type="match status" value="1"/>
</dbReference>
<accession>A0ABR2SDQ7</accession>
<feature type="compositionally biased region" description="Low complexity" evidence="6">
    <location>
        <begin position="103"/>
        <end position="120"/>
    </location>
</feature>
<dbReference type="InterPro" id="IPR000626">
    <property type="entry name" value="Ubiquitin-like_dom"/>
</dbReference>
<dbReference type="NCBIfam" id="TIGR00269">
    <property type="entry name" value="TIGR00269 family protein"/>
    <property type="match status" value="1"/>
</dbReference>
<dbReference type="InterPro" id="IPR029071">
    <property type="entry name" value="Ubiquitin-like_domsf"/>
</dbReference>
<feature type="compositionally biased region" description="Basic and acidic residues" evidence="6">
    <location>
        <begin position="796"/>
        <end position="808"/>
    </location>
</feature>
<dbReference type="Pfam" id="PF00240">
    <property type="entry name" value="ubiquitin"/>
    <property type="match status" value="1"/>
</dbReference>
<dbReference type="HAMAP" id="MF_03053">
    <property type="entry name" value="CTU1"/>
    <property type="match status" value="1"/>
</dbReference>
<dbReference type="SUPFAM" id="SSF54236">
    <property type="entry name" value="Ubiquitin-like"/>
    <property type="match status" value="1"/>
</dbReference>
<evidence type="ECO:0000256" key="2">
    <source>
        <dbReference type="ARBA" id="ARBA00022555"/>
    </source>
</evidence>
<dbReference type="InterPro" id="IPR032442">
    <property type="entry name" value="CTU1_C"/>
</dbReference>
<dbReference type="InterPro" id="IPR014729">
    <property type="entry name" value="Rossmann-like_a/b/a_fold"/>
</dbReference>
<sequence>MADQHSNEALVTDNVFGESSNTIVELKVKTLDSQICSLHVEKNTPVSLFKERIANAIGVPVSQQRLIFRGKVLKDDHLLSEYHVEDGDTLHLVERQPAQSQPSSETSSGETNGNNSNRGNDASAGIPPNRIGQILHSVVLGTVNVGDQGDGIIPELTRVLGAVLNSFGVGSQPNAASTTRQSSISAPQGNSIDGVRGGGPGGENPAGIQIPFAQSFPGQSFQVAPQFVPIPLNAAPIPVPSLNTPIPDSLNTLSDFMDHMEAHSPNGYQPHMSMTNRREQPRVALPTDARGLPTPEALSIVMRHAERLLSSHAIVALSHIAVCLDQERDSTDPALRMQIQTESDQVGLTMQHLGALLLELGRTMLTLRMGNSPAESSVNAGPAVYISPSGPNPIMSQPFPLQTNSLFSSSNSPSNALNVGPTGIGNAQRHINIHIHAGTALAPVVSAVGNRTSNGEGVQGERGNSASSGPMLVLPMRNIIAAAGPADSTGVVSSAAQSAPTDSSLSSALVEVNSRLRDLVRNVQGQNQIASGNDAGIGQPDTMAVSGAGDSSVASPANHCETEEQKHAEHSNKVTKCGKSSKDVSTGTVGCLPSSSGEFLEPVPLGLGLGGLERKRRVNQAKSSLSTRNTGTTGSLDQSSSARMIGQNILQSLASQSSSADTVEDGASSSNPGVQSRSSGVQASDDQLDVADAVSQVLESPAINGLLAGFSEQTGVGSPNVLRNMLQQLTQSPQIMNTVNQLAQQVDSEDVGNMFSGLGGGQGGGIDMSRMVQQMMPIVSQALSRGASAPPPFHSVEPKPQVHHDGRKSNATNKPCDMDFQDNVQQIAQRIEQFNSPCDVFHAVAENAVQVYGNVRNAELLSELCDDGVLLRNTWRCYSRTYGNDFRINLRRTSANISSLSNLELPASNAVVPKHLSFMEADTKPKKPGTRLCCACNQRRAALKRPKTLEQICRECFYAVFEEEIHQVILENKLFKPGERIAIGASGGKDSTVLAYVLSELNRRHNYGLDLFLLSVDEGITGYRDDSLETVKRNELQYGLPLKIVSYKDLYGWTMDEIVKMIGLKNNCTFCGVFRRQALDRGAALLKVDKVATGHNADDIAETVLLNILRGDIARLSRCTSIITGEDGPIPRCKPFKYTYEKEIVMYAYFKKLDYFSTECIYSPNAYRGFAREFIKDLERIRPRAILDIIKSGEDFRIATSTKMPEQGNCERCGYISSQKWCKACVLLEGLNRGLPKLGIGRNQGLNSDTKEDIKKDGRTTSIESNQCGSLEF</sequence>
<evidence type="ECO:0000256" key="4">
    <source>
        <dbReference type="ARBA" id="ARBA00022884"/>
    </source>
</evidence>
<dbReference type="CDD" id="cd01713">
    <property type="entry name" value="CTU1-like"/>
    <property type="match status" value="1"/>
</dbReference>
<comment type="caution">
    <text evidence="8">The sequence shown here is derived from an EMBL/GenBank/DDBJ whole genome shotgun (WGS) entry which is preliminary data.</text>
</comment>
<dbReference type="InterPro" id="IPR000541">
    <property type="entry name" value="Ncs6/Tuc1/Ctu1"/>
</dbReference>
<dbReference type="SUPFAM" id="SSF52402">
    <property type="entry name" value="Adenine nucleotide alpha hydrolases-like"/>
    <property type="match status" value="1"/>
</dbReference>
<comment type="similarity">
    <text evidence="5">Belongs to the TtcA family. CTU1/NCS6/ATPBD3 subfamily.</text>
</comment>
<dbReference type="Gene3D" id="3.40.50.620">
    <property type="entry name" value="HUPs"/>
    <property type="match status" value="1"/>
</dbReference>
<comment type="function">
    <text evidence="5">Plays a central role in 2-thiolation of mcm(5)S(2)U at tRNA wobble positions of tRNA(Lys), tRNA(Glu) and tRNA(Gln). Directly binds tRNAs and probably acts by catalyzing adenylation of tRNAs, an intermediate required for 2-thiolation. It is unclear whether it acts as a sulfurtransferase that transfers sulfur from thiocarboxylated URM1 onto the uridine of tRNAs at wobble position.</text>
</comment>
<dbReference type="EMBL" id="JBBPBN010000015">
    <property type="protein sequence ID" value="KAK9023077.1"/>
    <property type="molecule type" value="Genomic_DNA"/>
</dbReference>
<keyword evidence="3 5" id="KW-0819">tRNA processing</keyword>
<dbReference type="Gene3D" id="3.10.20.90">
    <property type="entry name" value="Phosphatidylinositol 3-kinase Catalytic Subunit, Chain A, domain 1"/>
    <property type="match status" value="1"/>
</dbReference>
<feature type="region of interest" description="Disordered" evidence="6">
    <location>
        <begin position="653"/>
        <end position="686"/>
    </location>
</feature>
<organism evidence="8 9">
    <name type="scientific">Hibiscus sabdariffa</name>
    <name type="common">roselle</name>
    <dbReference type="NCBI Taxonomy" id="183260"/>
    <lineage>
        <taxon>Eukaryota</taxon>
        <taxon>Viridiplantae</taxon>
        <taxon>Streptophyta</taxon>
        <taxon>Embryophyta</taxon>
        <taxon>Tracheophyta</taxon>
        <taxon>Spermatophyta</taxon>
        <taxon>Magnoliopsida</taxon>
        <taxon>eudicotyledons</taxon>
        <taxon>Gunneridae</taxon>
        <taxon>Pentapetalae</taxon>
        <taxon>rosids</taxon>
        <taxon>malvids</taxon>
        <taxon>Malvales</taxon>
        <taxon>Malvaceae</taxon>
        <taxon>Malvoideae</taxon>
        <taxon>Hibiscus</taxon>
    </lineage>
</organism>
<evidence type="ECO:0000313" key="9">
    <source>
        <dbReference type="Proteomes" id="UP001396334"/>
    </source>
</evidence>
<feature type="compositionally biased region" description="Polar residues" evidence="6">
    <location>
        <begin position="620"/>
        <end position="641"/>
    </location>
</feature>
<keyword evidence="5" id="KW-0808">Transferase</keyword>
<proteinExistence type="inferred from homology"/>
<dbReference type="PROSITE" id="PS50053">
    <property type="entry name" value="UBIQUITIN_2"/>
    <property type="match status" value="1"/>
</dbReference>
<keyword evidence="9" id="KW-1185">Reference proteome</keyword>
<feature type="region of interest" description="Disordered" evidence="6">
    <location>
        <begin position="170"/>
        <end position="207"/>
    </location>
</feature>
<feature type="region of interest" description="Disordered" evidence="6">
    <location>
        <begin position="618"/>
        <end position="641"/>
    </location>
</feature>
<feature type="compositionally biased region" description="Low complexity" evidence="6">
    <location>
        <begin position="544"/>
        <end position="557"/>
    </location>
</feature>
<feature type="domain" description="Ubiquitin-like" evidence="7">
    <location>
        <begin position="24"/>
        <end position="99"/>
    </location>
</feature>
<evidence type="ECO:0000256" key="1">
    <source>
        <dbReference type="ARBA" id="ARBA00022490"/>
    </source>
</evidence>
<feature type="region of interest" description="Disordered" evidence="6">
    <location>
        <begin position="530"/>
        <end position="586"/>
    </location>
</feature>
<feature type="compositionally biased region" description="Polar residues" evidence="6">
    <location>
        <begin position="170"/>
        <end position="191"/>
    </location>
</feature>
<dbReference type="PRINTS" id="PR00348">
    <property type="entry name" value="UBIQUITIN"/>
</dbReference>
<keyword evidence="2 5" id="KW-0820">tRNA-binding</keyword>
<protein>
    <recommendedName>
        <fullName evidence="5">Cytoplasmic tRNA 2-thiolation protein 1</fullName>
        <ecNumber evidence="5">2.7.7.-</ecNumber>
    </recommendedName>
    <alternativeName>
        <fullName evidence="5">Cytoplasmic tRNA adenylyltransferase 1</fullName>
    </alternativeName>
</protein>
<evidence type="ECO:0000313" key="8">
    <source>
        <dbReference type="EMBL" id="KAK9023077.1"/>
    </source>
</evidence>
<reference evidence="8 9" key="1">
    <citation type="journal article" date="2024" name="G3 (Bethesda)">
        <title>Genome assembly of Hibiscus sabdariffa L. provides insights into metabolisms of medicinal natural products.</title>
        <authorList>
            <person name="Kim T."/>
        </authorList>
    </citation>
    <scope>NUCLEOTIDE SEQUENCE [LARGE SCALE GENOMIC DNA]</scope>
    <source>
        <strain evidence="8">TK-2024</strain>
        <tissue evidence="8">Old leaves</tissue>
    </source>
</reference>
<dbReference type="Proteomes" id="UP001396334">
    <property type="component" value="Unassembled WGS sequence"/>
</dbReference>
<dbReference type="InterPro" id="IPR019956">
    <property type="entry name" value="Ubiquitin_dom"/>
</dbReference>
<feature type="compositionally biased region" description="Polar residues" evidence="6">
    <location>
        <begin position="667"/>
        <end position="685"/>
    </location>
</feature>
<dbReference type="Pfam" id="PF01171">
    <property type="entry name" value="ATP_bind_3"/>
    <property type="match status" value="1"/>
</dbReference>
<dbReference type="CDD" id="cd17039">
    <property type="entry name" value="Ubl_ubiquitin_like"/>
    <property type="match status" value="1"/>
</dbReference>
<evidence type="ECO:0000256" key="3">
    <source>
        <dbReference type="ARBA" id="ARBA00022694"/>
    </source>
</evidence>
<dbReference type="InterPro" id="IPR056369">
    <property type="entry name" value="CTU1-like_ATP-bd"/>
</dbReference>
<dbReference type="InterPro" id="IPR011063">
    <property type="entry name" value="TilS/TtcA_N"/>
</dbReference>
<feature type="region of interest" description="Disordered" evidence="6">
    <location>
        <begin position="784"/>
        <end position="815"/>
    </location>
</feature>
<dbReference type="Pfam" id="PF16503">
    <property type="entry name" value="zn-ribbon_14"/>
    <property type="match status" value="1"/>
</dbReference>
<keyword evidence="1 5" id="KW-0963">Cytoplasm</keyword>
<evidence type="ECO:0000256" key="5">
    <source>
        <dbReference type="HAMAP-Rule" id="MF_03053"/>
    </source>
</evidence>